<protein>
    <submittedName>
        <fullName evidence="2">Uncharacterized protein</fullName>
    </submittedName>
</protein>
<evidence type="ECO:0000313" key="3">
    <source>
        <dbReference type="Proteomes" id="UP000218775"/>
    </source>
</evidence>
<feature type="region of interest" description="Disordered" evidence="1">
    <location>
        <begin position="172"/>
        <end position="220"/>
    </location>
</feature>
<proteinExistence type="predicted"/>
<accession>A0A2A4X7N9</accession>
<evidence type="ECO:0000313" key="2">
    <source>
        <dbReference type="EMBL" id="PCI78139.1"/>
    </source>
</evidence>
<sequence>MASALLNIGKVAATVTLPLAAGFIRGASAESAINPALGASDRERLYALTTALAMECFSAYCMRSLYQSMAGSKKAARFAKPVTVLTGSLSLTASITGHIKGSQRANPEANTTNSPTLFTSLKHNSRQVVDALTCYDIFQRLVNGDPLLAETGPKPFSMQDMFETYSGFKLHGESSDGAHDVSSGSQHAVGANLDPKPAPQPAAQHAVGANLDPKPAPQREVNANLAPKPAPQHAVAANLDPQPAPQHQNLINSLREGPNQKFWNEGSEFPTDQKQKNKLLNEMIRLINALTDQQLKEPTSNAEMSELHLLWYNALQATVTNETLLEKHPHYAVEIQRLRLMPNLIHLYQLGYDPTQGPNSDFWNYATLSLEANTQLLEAAADVFISPEDFQKIQQEVTNLDLSISETAIRSVSDECIKFITTTSQIQAPDQHDLISLRDWWIKTLTLLAEDVRWQPLLLVLNRIPNAINAFINRQVMIHAFVEANNPTTLEANSQQIEEQITSIFNGPNSDFWRGMCYLPDLRYRSTNFIIGEAMDIIHALTGQNMKHPPSRGEIMTLSDDELKTLSDELKTLLIWWWDDNLKHRPLLTSDNPLSKRLALIPILLYNSFNYTLFRLDTSNKTNRAKSVVYSSKKSVEQEIAN</sequence>
<organism evidence="2 3">
    <name type="scientific">Aerophobetes bacterium</name>
    <dbReference type="NCBI Taxonomy" id="2030807"/>
    <lineage>
        <taxon>Bacteria</taxon>
        <taxon>Candidatus Aerophobota</taxon>
    </lineage>
</organism>
<evidence type="ECO:0000256" key="1">
    <source>
        <dbReference type="SAM" id="MobiDB-lite"/>
    </source>
</evidence>
<dbReference type="EMBL" id="NVUK01000008">
    <property type="protein sequence ID" value="PCI78139.1"/>
    <property type="molecule type" value="Genomic_DNA"/>
</dbReference>
<dbReference type="AlphaFoldDB" id="A0A2A4X7N9"/>
<reference evidence="3" key="1">
    <citation type="submission" date="2017-08" db="EMBL/GenBank/DDBJ databases">
        <title>A dynamic microbial community with high functional redundancy inhabits the cold, oxic subseafloor aquifer.</title>
        <authorList>
            <person name="Tully B.J."/>
            <person name="Wheat C.G."/>
            <person name="Glazer B.T."/>
            <person name="Huber J.A."/>
        </authorList>
    </citation>
    <scope>NUCLEOTIDE SEQUENCE [LARGE SCALE GENOMIC DNA]</scope>
</reference>
<comment type="caution">
    <text evidence="2">The sequence shown here is derived from an EMBL/GenBank/DDBJ whole genome shotgun (WGS) entry which is preliminary data.</text>
</comment>
<name>A0A2A4X7N9_UNCAE</name>
<gene>
    <name evidence="2" type="ORF">COB21_01340</name>
</gene>
<dbReference type="Proteomes" id="UP000218775">
    <property type="component" value="Unassembled WGS sequence"/>
</dbReference>